<accession>A0ABV7CYT2</accession>
<dbReference type="EMBL" id="JBHRSA010000056">
    <property type="protein sequence ID" value="MFC3041562.1"/>
    <property type="molecule type" value="Genomic_DNA"/>
</dbReference>
<reference evidence="2" key="1">
    <citation type="journal article" date="2019" name="Int. J. Syst. Evol. Microbiol.">
        <title>The Global Catalogue of Microorganisms (GCM) 10K type strain sequencing project: providing services to taxonomists for standard genome sequencing and annotation.</title>
        <authorList>
            <consortium name="The Broad Institute Genomics Platform"/>
            <consortium name="The Broad Institute Genome Sequencing Center for Infectious Disease"/>
            <person name="Wu L."/>
            <person name="Ma J."/>
        </authorList>
    </citation>
    <scope>NUCLEOTIDE SEQUENCE [LARGE SCALE GENOMIC DNA]</scope>
    <source>
        <strain evidence="2">KCTC 13128</strain>
    </source>
</reference>
<dbReference type="RefSeq" id="WP_390274308.1">
    <property type="nucleotide sequence ID" value="NZ_JBHRSA010000056.1"/>
</dbReference>
<gene>
    <name evidence="1" type="ORF">ACFOGI_15050</name>
</gene>
<proteinExistence type="predicted"/>
<sequence>MAMLPSVDLGLMAEHLKAHEGVISKLQFYQSQVDDNKLKKILELQENMMLAHVKVMLGLIHPYEQNYIEVPPLVFSNHHHDPVFNIPNSHQKWIALEAKNTAKSMSNRNYVSALMMNNQNARNAHVEMALQQLAIQERLEAFINRMGWGFFPKATREEQIQTYQQFHHLLQA</sequence>
<comment type="caution">
    <text evidence="1">The sequence shown here is derived from an EMBL/GenBank/DDBJ whole genome shotgun (WGS) entry which is preliminary data.</text>
</comment>
<protein>
    <recommendedName>
        <fullName evidence="3">Spore coat protein</fullName>
    </recommendedName>
</protein>
<name>A0ABV7CYT2_9BACI</name>
<keyword evidence="2" id="KW-1185">Reference proteome</keyword>
<evidence type="ECO:0000313" key="1">
    <source>
        <dbReference type="EMBL" id="MFC3041562.1"/>
    </source>
</evidence>
<evidence type="ECO:0000313" key="2">
    <source>
        <dbReference type="Proteomes" id="UP001595279"/>
    </source>
</evidence>
<organism evidence="1 2">
    <name type="scientific">Virgibacillus xinjiangensis</name>
    <dbReference type="NCBI Taxonomy" id="393090"/>
    <lineage>
        <taxon>Bacteria</taxon>
        <taxon>Bacillati</taxon>
        <taxon>Bacillota</taxon>
        <taxon>Bacilli</taxon>
        <taxon>Bacillales</taxon>
        <taxon>Bacillaceae</taxon>
        <taxon>Virgibacillus</taxon>
    </lineage>
</organism>
<dbReference type="Proteomes" id="UP001595279">
    <property type="component" value="Unassembled WGS sequence"/>
</dbReference>
<evidence type="ECO:0008006" key="3">
    <source>
        <dbReference type="Google" id="ProtNLM"/>
    </source>
</evidence>